<evidence type="ECO:0000256" key="3">
    <source>
        <dbReference type="ARBA" id="ARBA00022801"/>
    </source>
</evidence>
<comment type="caution">
    <text evidence="5">The sequence shown here is derived from an EMBL/GenBank/DDBJ whole genome shotgun (WGS) entry which is preliminary data.</text>
</comment>
<dbReference type="PANTHER" id="PTHR46470">
    <property type="entry name" value="N-ACYLNEURAMINATE-9-PHOSPHATASE"/>
    <property type="match status" value="1"/>
</dbReference>
<dbReference type="EMBL" id="WKKI01000008">
    <property type="protein sequence ID" value="MRX71861.1"/>
    <property type="molecule type" value="Genomic_DNA"/>
</dbReference>
<dbReference type="InterPro" id="IPR023214">
    <property type="entry name" value="HAD_sf"/>
</dbReference>
<dbReference type="AlphaFoldDB" id="A0A7X2IY71"/>
<evidence type="ECO:0000256" key="4">
    <source>
        <dbReference type="ARBA" id="ARBA00022842"/>
    </source>
</evidence>
<dbReference type="Proteomes" id="UP000448867">
    <property type="component" value="Unassembled WGS sequence"/>
</dbReference>
<dbReference type="RefSeq" id="WP_154306995.1">
    <property type="nucleotide sequence ID" value="NZ_WKKI01000008.1"/>
</dbReference>
<dbReference type="NCBIfam" id="TIGR01549">
    <property type="entry name" value="HAD-SF-IA-v1"/>
    <property type="match status" value="1"/>
</dbReference>
<name>A0A7X2IY71_9BACI</name>
<evidence type="ECO:0000313" key="5">
    <source>
        <dbReference type="EMBL" id="MRX71861.1"/>
    </source>
</evidence>
<evidence type="ECO:0000256" key="1">
    <source>
        <dbReference type="ARBA" id="ARBA00001946"/>
    </source>
</evidence>
<dbReference type="InterPro" id="IPR051400">
    <property type="entry name" value="HAD-like_hydrolase"/>
</dbReference>
<sequence>MIKAVLFDLDGTMLDRHTTLQAFLKNQHSRITEFKHIPEKMFLDTFTILDDRGYVWKDIVYQKLIEEWNIQGLSAEELLQDYLENFPRFCIAFPRLFETLQKLRQMGMKLGVITNGKSGFQLANIKALGIEGFFDSILVSETVGMRKPNQEIFHLAATYLEVEPHQCLFVGDHPVNDVRAAESAGMTGVWKRDAFWGECKAQIVVEELYEILDYLNRREQ</sequence>
<dbReference type="NCBIfam" id="TIGR01509">
    <property type="entry name" value="HAD-SF-IA-v3"/>
    <property type="match status" value="1"/>
</dbReference>
<keyword evidence="3 5" id="KW-0378">Hydrolase</keyword>
<dbReference type="InterPro" id="IPR006439">
    <property type="entry name" value="HAD-SF_hydro_IA"/>
</dbReference>
<keyword evidence="6" id="KW-1185">Reference proteome</keyword>
<dbReference type="SFLD" id="SFLDG01129">
    <property type="entry name" value="C1.5:_HAD__Beta-PGM__Phosphata"/>
    <property type="match status" value="1"/>
</dbReference>
<protein>
    <submittedName>
        <fullName evidence="5">HAD-IA family hydrolase</fullName>
    </submittedName>
</protein>
<gene>
    <name evidence="5" type="ORF">GJU40_06700</name>
</gene>
<dbReference type="SFLD" id="SFLDS00003">
    <property type="entry name" value="Haloacid_Dehalogenase"/>
    <property type="match status" value="1"/>
</dbReference>
<keyword evidence="4" id="KW-0460">Magnesium</keyword>
<comment type="cofactor">
    <cofactor evidence="1">
        <name>Mg(2+)</name>
        <dbReference type="ChEBI" id="CHEBI:18420"/>
    </cofactor>
</comment>
<dbReference type="SUPFAM" id="SSF56784">
    <property type="entry name" value="HAD-like"/>
    <property type="match status" value="1"/>
</dbReference>
<organism evidence="5 6">
    <name type="scientific">Metabacillus lacus</name>
    <dbReference type="NCBI Taxonomy" id="1983721"/>
    <lineage>
        <taxon>Bacteria</taxon>
        <taxon>Bacillati</taxon>
        <taxon>Bacillota</taxon>
        <taxon>Bacilli</taxon>
        <taxon>Bacillales</taxon>
        <taxon>Bacillaceae</taxon>
        <taxon>Metabacillus</taxon>
    </lineage>
</organism>
<dbReference type="PANTHER" id="PTHR46470:SF2">
    <property type="entry name" value="GLYCERALDEHYDE 3-PHOSPHATE PHOSPHATASE"/>
    <property type="match status" value="1"/>
</dbReference>
<dbReference type="Pfam" id="PF13419">
    <property type="entry name" value="HAD_2"/>
    <property type="match status" value="1"/>
</dbReference>
<dbReference type="GO" id="GO:0044281">
    <property type="term" value="P:small molecule metabolic process"/>
    <property type="evidence" value="ECO:0007669"/>
    <property type="project" value="UniProtKB-ARBA"/>
</dbReference>
<dbReference type="Gene3D" id="1.10.150.520">
    <property type="match status" value="1"/>
</dbReference>
<dbReference type="PRINTS" id="PR00413">
    <property type="entry name" value="HADHALOGNASE"/>
</dbReference>
<proteinExistence type="predicted"/>
<accession>A0A7X2IY71</accession>
<keyword evidence="2" id="KW-0479">Metal-binding</keyword>
<dbReference type="OrthoDB" id="9809962at2"/>
<dbReference type="GO" id="GO:0046872">
    <property type="term" value="F:metal ion binding"/>
    <property type="evidence" value="ECO:0007669"/>
    <property type="project" value="UniProtKB-KW"/>
</dbReference>
<dbReference type="InterPro" id="IPR036412">
    <property type="entry name" value="HAD-like_sf"/>
</dbReference>
<reference evidence="5 6" key="1">
    <citation type="submission" date="2019-11" db="EMBL/GenBank/DDBJ databases">
        <title>Bacillus lacus genome.</title>
        <authorList>
            <person name="Allen C.J."/>
            <person name="Newman J.D."/>
        </authorList>
    </citation>
    <scope>NUCLEOTIDE SEQUENCE [LARGE SCALE GENOMIC DNA]</scope>
    <source>
        <strain evidence="5 6">KCTC 33946</strain>
    </source>
</reference>
<evidence type="ECO:0000256" key="2">
    <source>
        <dbReference type="ARBA" id="ARBA00022723"/>
    </source>
</evidence>
<dbReference type="InterPro" id="IPR041492">
    <property type="entry name" value="HAD_2"/>
</dbReference>
<dbReference type="GO" id="GO:0016791">
    <property type="term" value="F:phosphatase activity"/>
    <property type="evidence" value="ECO:0007669"/>
    <property type="project" value="TreeGrafter"/>
</dbReference>
<evidence type="ECO:0000313" key="6">
    <source>
        <dbReference type="Proteomes" id="UP000448867"/>
    </source>
</evidence>
<dbReference type="Gene3D" id="3.40.50.1000">
    <property type="entry name" value="HAD superfamily/HAD-like"/>
    <property type="match status" value="1"/>
</dbReference>